<accession>A0AAV2L653</accession>
<dbReference type="EMBL" id="OZ035843">
    <property type="protein sequence ID" value="CAL1596635.1"/>
    <property type="molecule type" value="Genomic_DNA"/>
</dbReference>
<proteinExistence type="predicted"/>
<evidence type="ECO:0000313" key="2">
    <source>
        <dbReference type="Proteomes" id="UP001497482"/>
    </source>
</evidence>
<reference evidence="1 2" key="1">
    <citation type="submission" date="2024-04" db="EMBL/GenBank/DDBJ databases">
        <authorList>
            <person name="Waldvogel A.-M."/>
            <person name="Schoenle A."/>
        </authorList>
    </citation>
    <scope>NUCLEOTIDE SEQUENCE [LARGE SCALE GENOMIC DNA]</scope>
</reference>
<name>A0AAV2L653_KNICA</name>
<gene>
    <name evidence="1" type="ORF">KC01_LOCUS25285</name>
</gene>
<protein>
    <submittedName>
        <fullName evidence="1">Uncharacterized protein</fullName>
    </submittedName>
</protein>
<sequence>MMMEMMFESPMGMPLGHYRKPSRVETAKRFLRAVKHTRAMVHGAPFWWELESSYAAAGQASRVQLDREKDRAAVRAASSNLRLG</sequence>
<dbReference type="Proteomes" id="UP001497482">
    <property type="component" value="Chromosome 21"/>
</dbReference>
<organism evidence="1 2">
    <name type="scientific">Knipowitschia caucasica</name>
    <name type="common">Caucasian dwarf goby</name>
    <name type="synonym">Pomatoschistus caucasicus</name>
    <dbReference type="NCBI Taxonomy" id="637954"/>
    <lineage>
        <taxon>Eukaryota</taxon>
        <taxon>Metazoa</taxon>
        <taxon>Chordata</taxon>
        <taxon>Craniata</taxon>
        <taxon>Vertebrata</taxon>
        <taxon>Euteleostomi</taxon>
        <taxon>Actinopterygii</taxon>
        <taxon>Neopterygii</taxon>
        <taxon>Teleostei</taxon>
        <taxon>Neoteleostei</taxon>
        <taxon>Acanthomorphata</taxon>
        <taxon>Gobiaria</taxon>
        <taxon>Gobiiformes</taxon>
        <taxon>Gobioidei</taxon>
        <taxon>Gobiidae</taxon>
        <taxon>Gobiinae</taxon>
        <taxon>Knipowitschia</taxon>
    </lineage>
</organism>
<keyword evidence="2" id="KW-1185">Reference proteome</keyword>
<dbReference type="AlphaFoldDB" id="A0AAV2L653"/>
<evidence type="ECO:0000313" key="1">
    <source>
        <dbReference type="EMBL" id="CAL1596635.1"/>
    </source>
</evidence>